<protein>
    <recommendedName>
        <fullName evidence="1">Small ubiquitin-related modifier</fullName>
        <shortName evidence="1">SUMO</shortName>
    </recommendedName>
</protein>
<evidence type="ECO:0000256" key="2">
    <source>
        <dbReference type="SAM" id="MobiDB-lite"/>
    </source>
</evidence>
<gene>
    <name evidence="4" type="ORF">LTRI10_LOCUS10547</name>
</gene>
<keyword evidence="1" id="KW-0833">Ubl conjugation pathway</keyword>
<name>A0AAV2D3V1_9ROSI</name>
<dbReference type="FunFam" id="3.10.20.90:FF:000208">
    <property type="entry name" value="Small ubiquitin-related modifier"/>
    <property type="match status" value="1"/>
</dbReference>
<evidence type="ECO:0000256" key="1">
    <source>
        <dbReference type="RuleBase" id="RU361190"/>
    </source>
</evidence>
<feature type="compositionally biased region" description="Basic and acidic residues" evidence="2">
    <location>
        <begin position="10"/>
        <end position="22"/>
    </location>
</feature>
<evidence type="ECO:0000313" key="4">
    <source>
        <dbReference type="EMBL" id="CAL1366243.1"/>
    </source>
</evidence>
<evidence type="ECO:0000259" key="3">
    <source>
        <dbReference type="PROSITE" id="PS50053"/>
    </source>
</evidence>
<dbReference type="Gene3D" id="3.10.20.90">
    <property type="entry name" value="Phosphatidylinositol 3-kinase Catalytic Subunit, Chain A, domain 1"/>
    <property type="match status" value="1"/>
</dbReference>
<dbReference type="EMBL" id="OZ034815">
    <property type="protein sequence ID" value="CAL1366243.1"/>
    <property type="molecule type" value="Genomic_DNA"/>
</dbReference>
<feature type="domain" description="Ubiquitin-like" evidence="3">
    <location>
        <begin position="22"/>
        <end position="97"/>
    </location>
</feature>
<dbReference type="InterPro" id="IPR029071">
    <property type="entry name" value="Ubiquitin-like_domsf"/>
</dbReference>
<dbReference type="CDD" id="cd16116">
    <property type="entry name" value="Ubl_Smt3_like"/>
    <property type="match status" value="1"/>
</dbReference>
<dbReference type="InterPro" id="IPR022617">
    <property type="entry name" value="Rad60/SUMO-like_dom"/>
</dbReference>
<evidence type="ECO:0000313" key="5">
    <source>
        <dbReference type="Proteomes" id="UP001497516"/>
    </source>
</evidence>
<comment type="similarity">
    <text evidence="1">Belongs to the ubiquitin family. SUMO subfamily.</text>
</comment>
<keyword evidence="5" id="KW-1185">Reference proteome</keyword>
<dbReference type="Pfam" id="PF11976">
    <property type="entry name" value="Rad60-SLD"/>
    <property type="match status" value="1"/>
</dbReference>
<keyword evidence="1" id="KW-0539">Nucleus</keyword>
<accession>A0AAV2D3V1</accession>
<sequence length="109" mass="12241">MSGTTNNQDSTDKKPAIDPDRIDLKVKSQDGGEVFFKIKKNTPLKKLMNAYCDRQSMDFNTVVFLFDGRKIRPEQTPVELEMENGDEIDAMLHQTGGDCGGCVQPCSYF</sequence>
<dbReference type="GO" id="GO:0005634">
    <property type="term" value="C:nucleus"/>
    <property type="evidence" value="ECO:0007669"/>
    <property type="project" value="UniProtKB-SubCell"/>
</dbReference>
<dbReference type="PANTHER" id="PTHR10562">
    <property type="entry name" value="SMALL UBIQUITIN-RELATED MODIFIER"/>
    <property type="match status" value="1"/>
</dbReference>
<reference evidence="4 5" key="1">
    <citation type="submission" date="2024-04" db="EMBL/GenBank/DDBJ databases">
        <authorList>
            <person name="Fracassetti M."/>
        </authorList>
    </citation>
    <scope>NUCLEOTIDE SEQUENCE [LARGE SCALE GENOMIC DNA]</scope>
</reference>
<organism evidence="4 5">
    <name type="scientific">Linum trigynum</name>
    <dbReference type="NCBI Taxonomy" id="586398"/>
    <lineage>
        <taxon>Eukaryota</taxon>
        <taxon>Viridiplantae</taxon>
        <taxon>Streptophyta</taxon>
        <taxon>Embryophyta</taxon>
        <taxon>Tracheophyta</taxon>
        <taxon>Spermatophyta</taxon>
        <taxon>Magnoliopsida</taxon>
        <taxon>eudicotyledons</taxon>
        <taxon>Gunneridae</taxon>
        <taxon>Pentapetalae</taxon>
        <taxon>rosids</taxon>
        <taxon>fabids</taxon>
        <taxon>Malpighiales</taxon>
        <taxon>Linaceae</taxon>
        <taxon>Linum</taxon>
    </lineage>
</organism>
<comment type="subcellular location">
    <subcellularLocation>
        <location evidence="1">Nucleus</location>
    </subcellularLocation>
</comment>
<dbReference type="SMART" id="SM00213">
    <property type="entry name" value="UBQ"/>
    <property type="match status" value="1"/>
</dbReference>
<dbReference type="InterPro" id="IPR000626">
    <property type="entry name" value="Ubiquitin-like_dom"/>
</dbReference>
<proteinExistence type="inferred from homology"/>
<dbReference type="AlphaFoldDB" id="A0AAV2D3V1"/>
<dbReference type="SUPFAM" id="SSF54236">
    <property type="entry name" value="Ubiquitin-like"/>
    <property type="match status" value="1"/>
</dbReference>
<feature type="region of interest" description="Disordered" evidence="2">
    <location>
        <begin position="1"/>
        <end position="22"/>
    </location>
</feature>
<dbReference type="Proteomes" id="UP001497516">
    <property type="component" value="Chromosome 2"/>
</dbReference>
<dbReference type="PROSITE" id="PS50053">
    <property type="entry name" value="UBIQUITIN_2"/>
    <property type="match status" value="1"/>
</dbReference>